<evidence type="ECO:0000256" key="5">
    <source>
        <dbReference type="ARBA" id="ARBA00022777"/>
    </source>
</evidence>
<feature type="domain" description="Histidine kinase" evidence="8">
    <location>
        <begin position="145"/>
        <end position="377"/>
    </location>
</feature>
<dbReference type="PANTHER" id="PTHR45453:SF1">
    <property type="entry name" value="PHOSPHATE REGULON SENSOR PROTEIN PHOR"/>
    <property type="match status" value="1"/>
</dbReference>
<dbReference type="InterPro" id="IPR050351">
    <property type="entry name" value="BphY/WalK/GraS-like"/>
</dbReference>
<dbReference type="InterPro" id="IPR004358">
    <property type="entry name" value="Sig_transdc_His_kin-like_C"/>
</dbReference>
<dbReference type="InterPro" id="IPR036097">
    <property type="entry name" value="HisK_dim/P_sf"/>
</dbReference>
<keyword evidence="3" id="KW-0597">Phosphoprotein</keyword>
<reference evidence="9 10" key="1">
    <citation type="submission" date="2017-10" db="EMBL/GenBank/DDBJ databases">
        <authorList>
            <person name="Jakob F."/>
        </authorList>
    </citation>
    <scope>NUCLEOTIDE SEQUENCE [LARGE SCALE GENOMIC DNA]</scope>
    <source>
        <strain evidence="9 10">TMW 2.1889</strain>
    </source>
</reference>
<dbReference type="SUPFAM" id="SSF47384">
    <property type="entry name" value="Homodimeric domain of signal transducing histidine kinase"/>
    <property type="match status" value="1"/>
</dbReference>
<evidence type="ECO:0000259" key="8">
    <source>
        <dbReference type="PROSITE" id="PS50109"/>
    </source>
</evidence>
<evidence type="ECO:0000313" key="10">
    <source>
        <dbReference type="Proteomes" id="UP000765338"/>
    </source>
</evidence>
<protein>
    <recommendedName>
        <fullName evidence="2">histidine kinase</fullName>
        <ecNumber evidence="2">2.7.13.3</ecNumber>
    </recommendedName>
</protein>
<dbReference type="PANTHER" id="PTHR45453">
    <property type="entry name" value="PHOSPHATE REGULON SENSOR PROTEIN PHOR"/>
    <property type="match status" value="1"/>
</dbReference>
<feature type="region of interest" description="Disordered" evidence="7">
    <location>
        <begin position="1"/>
        <end position="22"/>
    </location>
</feature>
<dbReference type="InterPro" id="IPR003594">
    <property type="entry name" value="HATPase_dom"/>
</dbReference>
<keyword evidence="10" id="KW-1185">Reference proteome</keyword>
<dbReference type="CDD" id="cd00075">
    <property type="entry name" value="HATPase"/>
    <property type="match status" value="1"/>
</dbReference>
<evidence type="ECO:0000256" key="1">
    <source>
        <dbReference type="ARBA" id="ARBA00000085"/>
    </source>
</evidence>
<dbReference type="GO" id="GO:0016301">
    <property type="term" value="F:kinase activity"/>
    <property type="evidence" value="ECO:0007669"/>
    <property type="project" value="UniProtKB-KW"/>
</dbReference>
<evidence type="ECO:0000313" key="9">
    <source>
        <dbReference type="EMBL" id="MBA5728051.1"/>
    </source>
</evidence>
<name>A0ABR5ZUR0_9PROT</name>
<dbReference type="EC" id="2.7.13.3" evidence="2"/>
<proteinExistence type="predicted"/>
<organism evidence="9 10">
    <name type="scientific">Bombella mellum</name>
    <dbReference type="NCBI Taxonomy" id="2039288"/>
    <lineage>
        <taxon>Bacteria</taxon>
        <taxon>Pseudomonadati</taxon>
        <taxon>Pseudomonadota</taxon>
        <taxon>Alphaproteobacteria</taxon>
        <taxon>Acetobacterales</taxon>
        <taxon>Acetobacteraceae</taxon>
        <taxon>Bombella</taxon>
    </lineage>
</organism>
<dbReference type="Gene3D" id="3.30.565.10">
    <property type="entry name" value="Histidine kinase-like ATPase, C-terminal domain"/>
    <property type="match status" value="1"/>
</dbReference>
<evidence type="ECO:0000256" key="2">
    <source>
        <dbReference type="ARBA" id="ARBA00012438"/>
    </source>
</evidence>
<sequence>MVWRLSRHTGPVQSSTTTETRPDDITRLADTIPGMALILGPMGQVLACNAEAQARYGDSLNALLRHPNTRDALNTALNAPPAAGTGLPAACSATITLDVPIRRSIRLSMRRLAGASGRDSLVLTLLNDRSTIRAVDRMRADFVVHASHELRTPLASLSGFIDLLRTDDPAESSSRTLYLDIMDQQATRMQRLIDRLLYLSQLELNTHQRPRDRLDVEELFARILGEVTPRFRDASRQLDVRQEEGLTLLANEDELVQLFLNLIENAIRHATRPDHPLHVRLQARRATPDDHPAAGTAGILLSVEDDGPGIEAHHLPRLTERFYRVTDRPDGSSGADQGTGLGLAIARQILDRHGGRLHIESTPGRGTACLIWLPAALPPPAGMQGN</sequence>
<dbReference type="Pfam" id="PF02518">
    <property type="entry name" value="HATPase_c"/>
    <property type="match status" value="1"/>
</dbReference>
<evidence type="ECO:0000256" key="3">
    <source>
        <dbReference type="ARBA" id="ARBA00022553"/>
    </source>
</evidence>
<dbReference type="InterPro" id="IPR003661">
    <property type="entry name" value="HisK_dim/P_dom"/>
</dbReference>
<dbReference type="PROSITE" id="PS50109">
    <property type="entry name" value="HIS_KIN"/>
    <property type="match status" value="1"/>
</dbReference>
<comment type="caution">
    <text evidence="9">The sequence shown here is derived from an EMBL/GenBank/DDBJ whole genome shotgun (WGS) entry which is preliminary data.</text>
</comment>
<dbReference type="CDD" id="cd00082">
    <property type="entry name" value="HisKA"/>
    <property type="match status" value="1"/>
</dbReference>
<dbReference type="Pfam" id="PF00512">
    <property type="entry name" value="HisKA"/>
    <property type="match status" value="1"/>
</dbReference>
<dbReference type="Proteomes" id="UP000765338">
    <property type="component" value="Unassembled WGS sequence"/>
</dbReference>
<dbReference type="SMART" id="SM00387">
    <property type="entry name" value="HATPase_c"/>
    <property type="match status" value="1"/>
</dbReference>
<dbReference type="PRINTS" id="PR00344">
    <property type="entry name" value="BCTRLSENSOR"/>
</dbReference>
<dbReference type="EMBL" id="PDLY01000005">
    <property type="protein sequence ID" value="MBA5728051.1"/>
    <property type="molecule type" value="Genomic_DNA"/>
</dbReference>
<dbReference type="SMART" id="SM00388">
    <property type="entry name" value="HisKA"/>
    <property type="match status" value="1"/>
</dbReference>
<evidence type="ECO:0000256" key="4">
    <source>
        <dbReference type="ARBA" id="ARBA00022679"/>
    </source>
</evidence>
<accession>A0ABR5ZUR0</accession>
<gene>
    <name evidence="9" type="ORF">CPA56_08710</name>
</gene>
<evidence type="ECO:0000256" key="7">
    <source>
        <dbReference type="SAM" id="MobiDB-lite"/>
    </source>
</evidence>
<comment type="catalytic activity">
    <reaction evidence="1">
        <text>ATP + protein L-histidine = ADP + protein N-phospho-L-histidine.</text>
        <dbReference type="EC" id="2.7.13.3"/>
    </reaction>
</comment>
<dbReference type="SUPFAM" id="SSF55874">
    <property type="entry name" value="ATPase domain of HSP90 chaperone/DNA topoisomerase II/histidine kinase"/>
    <property type="match status" value="1"/>
</dbReference>
<dbReference type="InterPro" id="IPR036890">
    <property type="entry name" value="HATPase_C_sf"/>
</dbReference>
<evidence type="ECO:0000256" key="6">
    <source>
        <dbReference type="ARBA" id="ARBA00023012"/>
    </source>
</evidence>
<keyword evidence="6" id="KW-0902">Two-component regulatory system</keyword>
<dbReference type="Gene3D" id="1.10.287.130">
    <property type="match status" value="1"/>
</dbReference>
<dbReference type="InterPro" id="IPR005467">
    <property type="entry name" value="His_kinase_dom"/>
</dbReference>
<keyword evidence="5 9" id="KW-0418">Kinase</keyword>
<keyword evidence="4" id="KW-0808">Transferase</keyword>